<dbReference type="GO" id="GO:0005886">
    <property type="term" value="C:plasma membrane"/>
    <property type="evidence" value="ECO:0007669"/>
    <property type="project" value="TreeGrafter"/>
</dbReference>
<organism evidence="8 9">
    <name type="scientific">Ophiophagus hannah</name>
    <name type="common">King cobra</name>
    <name type="synonym">Naja hannah</name>
    <dbReference type="NCBI Taxonomy" id="8665"/>
    <lineage>
        <taxon>Eukaryota</taxon>
        <taxon>Metazoa</taxon>
        <taxon>Chordata</taxon>
        <taxon>Craniata</taxon>
        <taxon>Vertebrata</taxon>
        <taxon>Euteleostomi</taxon>
        <taxon>Lepidosauria</taxon>
        <taxon>Squamata</taxon>
        <taxon>Bifurcata</taxon>
        <taxon>Unidentata</taxon>
        <taxon>Episquamata</taxon>
        <taxon>Toxicofera</taxon>
        <taxon>Serpentes</taxon>
        <taxon>Colubroidea</taxon>
        <taxon>Elapidae</taxon>
        <taxon>Elapinae</taxon>
        <taxon>Ophiophagus</taxon>
    </lineage>
</organism>
<accession>V8N940</accession>
<dbReference type="InterPro" id="IPR016181">
    <property type="entry name" value="Acyl_CoA_acyltransferase"/>
</dbReference>
<feature type="domain" description="Glycylpeptide N-tetradecanoyltransferase N-terminal" evidence="6">
    <location>
        <begin position="12"/>
        <end position="109"/>
    </location>
</feature>
<evidence type="ECO:0000256" key="3">
    <source>
        <dbReference type="ARBA" id="ARBA00022679"/>
    </source>
</evidence>
<protein>
    <recommendedName>
        <fullName evidence="2">glycylpeptide N-tetradecanoyltransferase</fullName>
        <ecNumber evidence="2">2.3.1.97</ecNumber>
    </recommendedName>
</protein>
<feature type="non-terminal residue" evidence="8">
    <location>
        <position position="1"/>
    </location>
</feature>
<evidence type="ECO:0000256" key="4">
    <source>
        <dbReference type="ARBA" id="ARBA00023315"/>
    </source>
</evidence>
<feature type="region of interest" description="Disordered" evidence="5">
    <location>
        <begin position="192"/>
        <end position="217"/>
    </location>
</feature>
<keyword evidence="4" id="KW-0012">Acyltransferase</keyword>
<evidence type="ECO:0000256" key="2">
    <source>
        <dbReference type="ARBA" id="ARBA00012923"/>
    </source>
</evidence>
<dbReference type="PANTHER" id="PTHR31626">
    <property type="entry name" value="SUSHI DOMAIN-CONTAINING PROTEIN"/>
    <property type="match status" value="1"/>
</dbReference>
<dbReference type="GO" id="GO:0043149">
    <property type="term" value="P:stress fiber assembly"/>
    <property type="evidence" value="ECO:0007669"/>
    <property type="project" value="TreeGrafter"/>
</dbReference>
<dbReference type="Pfam" id="PF20771">
    <property type="entry name" value="FAM171A1-2-B_C"/>
    <property type="match status" value="1"/>
</dbReference>
<gene>
    <name evidence="8" type="primary">Nmt2</name>
    <name evidence="8" type="ORF">L345_15658</name>
</gene>
<reference evidence="8 9" key="1">
    <citation type="journal article" date="2013" name="Proc. Natl. Acad. Sci. U.S.A.">
        <title>The king cobra genome reveals dynamic gene evolution and adaptation in the snake venom system.</title>
        <authorList>
            <person name="Vonk F.J."/>
            <person name="Casewell N.R."/>
            <person name="Henkel C.V."/>
            <person name="Heimberg A.M."/>
            <person name="Jansen H.J."/>
            <person name="McCleary R.J."/>
            <person name="Kerkkamp H.M."/>
            <person name="Vos R.A."/>
            <person name="Guerreiro I."/>
            <person name="Calvete J.J."/>
            <person name="Wuster W."/>
            <person name="Woods A.E."/>
            <person name="Logan J.M."/>
            <person name="Harrison R.A."/>
            <person name="Castoe T.A."/>
            <person name="de Koning A.P."/>
            <person name="Pollock D.D."/>
            <person name="Yandell M."/>
            <person name="Calderon D."/>
            <person name="Renjifo C."/>
            <person name="Currier R.B."/>
            <person name="Salgado D."/>
            <person name="Pla D."/>
            <person name="Sanz L."/>
            <person name="Hyder A.S."/>
            <person name="Ribeiro J.M."/>
            <person name="Arntzen J.W."/>
            <person name="van den Thillart G.E."/>
            <person name="Boetzer M."/>
            <person name="Pirovano W."/>
            <person name="Dirks R.P."/>
            <person name="Spaink H.P."/>
            <person name="Duboule D."/>
            <person name="McGlinn E."/>
            <person name="Kini R.M."/>
            <person name="Richardson M.K."/>
        </authorList>
    </citation>
    <scope>NUCLEOTIDE SEQUENCE</scope>
    <source>
        <tissue evidence="8">Blood</tissue>
    </source>
</reference>
<keyword evidence="9" id="KW-1185">Reference proteome</keyword>
<dbReference type="InterPro" id="IPR049175">
    <property type="entry name" value="FAM171_C"/>
</dbReference>
<keyword evidence="3 8" id="KW-0808">Transferase</keyword>
<dbReference type="EMBL" id="AZIM01006508">
    <property type="protein sequence ID" value="ETE58620.1"/>
    <property type="molecule type" value="Genomic_DNA"/>
</dbReference>
<feature type="region of interest" description="Disordered" evidence="5">
    <location>
        <begin position="360"/>
        <end position="498"/>
    </location>
</feature>
<evidence type="ECO:0000313" key="9">
    <source>
        <dbReference type="Proteomes" id="UP000018936"/>
    </source>
</evidence>
<feature type="compositionally biased region" description="Polar residues" evidence="5">
    <location>
        <begin position="192"/>
        <end position="201"/>
    </location>
</feature>
<name>V8N940_OPHHA</name>
<dbReference type="GO" id="GO:0008360">
    <property type="term" value="P:regulation of cell shape"/>
    <property type="evidence" value="ECO:0007669"/>
    <property type="project" value="TreeGrafter"/>
</dbReference>
<evidence type="ECO:0000313" key="8">
    <source>
        <dbReference type="EMBL" id="ETE58620.1"/>
    </source>
</evidence>
<feature type="domain" description="FAM171 C-terminal" evidence="7">
    <location>
        <begin position="259"/>
        <end position="496"/>
    </location>
</feature>
<dbReference type="Proteomes" id="UP000018936">
    <property type="component" value="Unassembled WGS sequence"/>
</dbReference>
<dbReference type="Gene3D" id="3.40.630.170">
    <property type="match status" value="1"/>
</dbReference>
<feature type="compositionally biased region" description="Basic and acidic residues" evidence="5">
    <location>
        <begin position="453"/>
        <end position="464"/>
    </location>
</feature>
<evidence type="ECO:0000259" key="6">
    <source>
        <dbReference type="Pfam" id="PF01233"/>
    </source>
</evidence>
<dbReference type="AlphaFoldDB" id="V8N940"/>
<dbReference type="SUPFAM" id="SSF55729">
    <property type="entry name" value="Acyl-CoA N-acyltransferases (Nat)"/>
    <property type="match status" value="1"/>
</dbReference>
<evidence type="ECO:0000256" key="1">
    <source>
        <dbReference type="ARBA" id="ARBA00009469"/>
    </source>
</evidence>
<dbReference type="OrthoDB" id="9049706at2759"/>
<feature type="compositionally biased region" description="Basic and acidic residues" evidence="5">
    <location>
        <begin position="202"/>
        <end position="217"/>
    </location>
</feature>
<comment type="similarity">
    <text evidence="1">Belongs to the NMT family.</text>
</comment>
<evidence type="ECO:0000259" key="7">
    <source>
        <dbReference type="Pfam" id="PF20771"/>
    </source>
</evidence>
<dbReference type="GO" id="GO:0004379">
    <property type="term" value="F:glycylpeptide N-tetradecanoyltransferase activity"/>
    <property type="evidence" value="ECO:0007669"/>
    <property type="project" value="UniProtKB-EC"/>
</dbReference>
<dbReference type="PANTHER" id="PTHR31626:SF1">
    <property type="entry name" value="PROTEIN FAM171A1"/>
    <property type="match status" value="1"/>
</dbReference>
<dbReference type="EC" id="2.3.1.97" evidence="2"/>
<dbReference type="InterPro" id="IPR018890">
    <property type="entry name" value="FAM171"/>
</dbReference>
<comment type="caution">
    <text evidence="8">The sequence shown here is derived from an EMBL/GenBank/DDBJ whole genome shotgun (WGS) entry which is preliminary data.</text>
</comment>
<proteinExistence type="inferred from homology"/>
<dbReference type="InterPro" id="IPR022676">
    <property type="entry name" value="NMT_N"/>
</dbReference>
<dbReference type="Pfam" id="PF01233">
    <property type="entry name" value="NMT"/>
    <property type="match status" value="1"/>
</dbReference>
<sequence length="498" mass="56506">ELITSHGAIEPDKDNIRIEPYSLPQGFTWDTLDLSNTEILKELYMLLNENYVEDDDNMFRFDYSPEFLLWALRPPGWLPQWHCGVRVSSNRKLVGFISAIPAHIRIYDRRKCSKPRQLFKKLRLPSRVRAANNDQSPSTSCVSLVVSRCESEFSDGNRHPESFGHKEIVTVDVHVNQVCAVGEADMHTPALQHTYSSSQEFSPREESRSHKENDHSHVSLESLASFLINSTKSLEKTESFGSPDKEDHRCSFSTKSLFEKEEQAKFQVELFSPHSQQQVQPQHLAAQEISQQHLQEAGIGDWKPQHVVMSESVSIQASLSDEFLTKKGLTEVGRRKPLPHPRAWFVSLEGHSSTVRHSYVDLQPDGMNGVNNSLDYGDDMNEPKWQGQVYPQKDLDEVDQSGSEHGNAVCSPEDNTPRYVLKGGRRRGGQLPSLQEKTIKRSVESPSEPLPSTEHKITGHHGADNDGNDSDDGSHQRAGKKTPWQKREERPVMRFNLK</sequence>
<evidence type="ECO:0000256" key="5">
    <source>
        <dbReference type="SAM" id="MobiDB-lite"/>
    </source>
</evidence>